<dbReference type="Gene3D" id="3.30.70.270">
    <property type="match status" value="1"/>
</dbReference>
<dbReference type="InterPro" id="IPR027417">
    <property type="entry name" value="P-loop_NTPase"/>
</dbReference>
<dbReference type="STRING" id="1157490.EL26_08780"/>
<dbReference type="FunFam" id="3.30.70.270:FF:000001">
    <property type="entry name" value="Diguanylate cyclase domain protein"/>
    <property type="match status" value="1"/>
</dbReference>
<dbReference type="InterPro" id="IPR029787">
    <property type="entry name" value="Nucleotide_cyclase"/>
</dbReference>
<comment type="caution">
    <text evidence="4">The sequence shown here is derived from an EMBL/GenBank/DDBJ whole genome shotgun (WGS) entry which is preliminary data.</text>
</comment>
<organism evidence="4 5">
    <name type="scientific">Tumebacillus flagellatus</name>
    <dbReference type="NCBI Taxonomy" id="1157490"/>
    <lineage>
        <taxon>Bacteria</taxon>
        <taxon>Bacillati</taxon>
        <taxon>Bacillota</taxon>
        <taxon>Bacilli</taxon>
        <taxon>Bacillales</taxon>
        <taxon>Alicyclobacillaceae</taxon>
        <taxon>Tumebacillus</taxon>
    </lineage>
</organism>
<dbReference type="SUPFAM" id="SSF52540">
    <property type="entry name" value="P-loop containing nucleoside triphosphate hydrolases"/>
    <property type="match status" value="1"/>
</dbReference>
<keyword evidence="5" id="KW-1185">Reference proteome</keyword>
<gene>
    <name evidence="4" type="ORF">EL26_08780</name>
</gene>
<dbReference type="Gene3D" id="3.30.450.40">
    <property type="match status" value="1"/>
</dbReference>
<dbReference type="PANTHER" id="PTHR45138">
    <property type="entry name" value="REGULATORY COMPONENTS OF SENSORY TRANSDUCTION SYSTEM"/>
    <property type="match status" value="1"/>
</dbReference>
<dbReference type="Pfam" id="PF00990">
    <property type="entry name" value="GGDEF"/>
    <property type="match status" value="1"/>
</dbReference>
<dbReference type="PANTHER" id="PTHR45138:SF9">
    <property type="entry name" value="DIGUANYLATE CYCLASE DGCM-RELATED"/>
    <property type="match status" value="1"/>
</dbReference>
<comment type="subcellular location">
    <subcellularLocation>
        <location evidence="1">Membrane</location>
        <topology evidence="1">Single-pass membrane protein</topology>
    </subcellularLocation>
</comment>
<dbReference type="CDD" id="cd01949">
    <property type="entry name" value="GGDEF"/>
    <property type="match status" value="1"/>
</dbReference>
<reference evidence="4 5" key="1">
    <citation type="journal article" date="2013" name="Int. J. Syst. Evol. Microbiol.">
        <title>Tumebacillus flagellatus sp. nov., an alpha-amylase/pullulanase-producing bacterium isolated from cassava wastewater.</title>
        <authorList>
            <person name="Wang Q."/>
            <person name="Xie N."/>
            <person name="Qin Y."/>
            <person name="Shen N."/>
            <person name="Zhu J."/>
            <person name="Mi H."/>
            <person name="Huang R."/>
        </authorList>
    </citation>
    <scope>NUCLEOTIDE SEQUENCE [LARGE SCALE GENOMIC DNA]</scope>
    <source>
        <strain evidence="4 5">GST4</strain>
    </source>
</reference>
<dbReference type="Proteomes" id="UP000027931">
    <property type="component" value="Unassembled WGS sequence"/>
</dbReference>
<dbReference type="InterPro" id="IPR043128">
    <property type="entry name" value="Rev_trsase/Diguanyl_cyclase"/>
</dbReference>
<dbReference type="SUPFAM" id="SSF56112">
    <property type="entry name" value="Protein kinase-like (PK-like)"/>
    <property type="match status" value="1"/>
</dbReference>
<dbReference type="EMBL" id="JMIR01000009">
    <property type="protein sequence ID" value="KEO83735.1"/>
    <property type="molecule type" value="Genomic_DNA"/>
</dbReference>
<dbReference type="InterPro" id="IPR011990">
    <property type="entry name" value="TPR-like_helical_dom_sf"/>
</dbReference>
<accession>A0A074LT94</accession>
<dbReference type="Pfam" id="PF00069">
    <property type="entry name" value="Pkinase"/>
    <property type="match status" value="1"/>
</dbReference>
<dbReference type="GO" id="GO:0016020">
    <property type="term" value="C:membrane"/>
    <property type="evidence" value="ECO:0007669"/>
    <property type="project" value="UniProtKB-SubCell"/>
</dbReference>
<dbReference type="NCBIfam" id="TIGR00254">
    <property type="entry name" value="GGDEF"/>
    <property type="match status" value="1"/>
</dbReference>
<dbReference type="InterPro" id="IPR000160">
    <property type="entry name" value="GGDEF_dom"/>
</dbReference>
<dbReference type="Gene3D" id="1.10.510.10">
    <property type="entry name" value="Transferase(Phosphotransferase) domain 1"/>
    <property type="match status" value="1"/>
</dbReference>
<dbReference type="GO" id="GO:0052621">
    <property type="term" value="F:diguanylate cyclase activity"/>
    <property type="evidence" value="ECO:0007669"/>
    <property type="project" value="TreeGrafter"/>
</dbReference>
<dbReference type="InterPro" id="IPR011009">
    <property type="entry name" value="Kinase-like_dom_sf"/>
</dbReference>
<evidence type="ECO:0000259" key="3">
    <source>
        <dbReference type="PROSITE" id="PS50887"/>
    </source>
</evidence>
<dbReference type="SUPFAM" id="SSF55781">
    <property type="entry name" value="GAF domain-like"/>
    <property type="match status" value="1"/>
</dbReference>
<evidence type="ECO:0000313" key="5">
    <source>
        <dbReference type="Proteomes" id="UP000027931"/>
    </source>
</evidence>
<evidence type="ECO:0008006" key="6">
    <source>
        <dbReference type="Google" id="ProtNLM"/>
    </source>
</evidence>
<name>A0A074LT94_9BACL</name>
<dbReference type="GO" id="GO:0005524">
    <property type="term" value="F:ATP binding"/>
    <property type="evidence" value="ECO:0007669"/>
    <property type="project" value="InterPro"/>
</dbReference>
<evidence type="ECO:0000256" key="1">
    <source>
        <dbReference type="ARBA" id="ARBA00004167"/>
    </source>
</evidence>
<dbReference type="PROSITE" id="PS50887">
    <property type="entry name" value="GGDEF"/>
    <property type="match status" value="1"/>
</dbReference>
<evidence type="ECO:0000313" key="4">
    <source>
        <dbReference type="EMBL" id="KEO83735.1"/>
    </source>
</evidence>
<dbReference type="SUPFAM" id="SSF55073">
    <property type="entry name" value="Nucleotide cyclase"/>
    <property type="match status" value="1"/>
</dbReference>
<dbReference type="GO" id="GO:0004672">
    <property type="term" value="F:protein kinase activity"/>
    <property type="evidence" value="ECO:0007669"/>
    <property type="project" value="InterPro"/>
</dbReference>
<dbReference type="SMART" id="SM00267">
    <property type="entry name" value="GGDEF"/>
    <property type="match status" value="1"/>
</dbReference>
<protein>
    <recommendedName>
        <fullName evidence="6">GGDEF domain-containing protein</fullName>
    </recommendedName>
</protein>
<dbReference type="InterPro" id="IPR029016">
    <property type="entry name" value="GAF-like_dom_sf"/>
</dbReference>
<dbReference type="PROSITE" id="PS50011">
    <property type="entry name" value="PROTEIN_KINASE_DOM"/>
    <property type="match status" value="1"/>
</dbReference>
<dbReference type="eggNOG" id="COG3706">
    <property type="taxonomic scope" value="Bacteria"/>
</dbReference>
<sequence length="1551" mass="178994">MDVIFMTERKATVAESRYTVVDKLSGSSYFGDLYRGYDEETGHAVQILRLPAHLVSFIGHEQIQLRADLFQQDPDLPMLRILDVFSTPEGSSVVYEAPAGSRPLLHDLDGESLTGMIEVFKKICDAVAQLHSRTMWHGALAPEHIWVLPDGSVKLMTMLTDQPLSLYNASGPSESLQFFAPELMTMSPFDARTDIYNLGVLFYYLLTDTFPFSHEEGTLYPPSRFNQHIPPQLDRMVLKMINQRPTKRFQWVGQIIEELSRTLGRHEAVAEFDHPAYGAEHLFSPEFTGRIEEVAQLSLFYERQIQGGRNSLLITGKRGVGRKRLIYEVSGRYMFKMSGVSVDCSGVAGATIEDLAVRLLMICFGVPKLERVGQQYVRPLAKIISRIAFEYRDMLVGDTEVASTSVRVGTAEGDRLEPDALLLEFFTQVIEVTAEPFVLELYNVNQLDAETIQFFKKLLNNETLMIGIIGVAEEESPLLSELFQERMHLHNLPAHQIRECVLSRFGEASFLSDEFIEWLIHHSDDILGQALQLVEYLVNTKQLYLQRYVWHMEAPSVEQLNIPESMESLIMYRLEALHEQAKRVCQVLSLFKGAFVVEAAAKVVGILSVQELTQILHRLAEQGLLLQTHNYYRFPSANVRQHVYQSIPSEIRQEMHHALGHRLLEVGSLEYMEIAYQLECGGEWQPAIACYVLGARRCFFRNLLLDAQAQIRKAIGLYDHLTDRTCPNSLYHYLARLLKLSGSLSEASDVQEELYKRTGNVRSLVNMTMNRINIGAYHRVEPYVQYMEQLVREGKQPHKVQQSLMVILGMYYIETESNYSYIRDLEDYQQKNSSILREEMNIKDYVTWLYNLQVLLTYVPGITWEHRARYLHEAATLAEHHSFRQLLVGIYNCMAIGFQEYDPLKAKDYYLQSADLAANLGDKSKEAIAYINLIEIYRMLGDMYHSHRYIEKARETGTLVNKGDDTYLLQNEIEHFLFIEDYDKAEQVIKKMTLTAKINGQQKMRDTAWLFWFQIYCERGDRRRIDRMWPIIQQICQTRKFESELQFLRARYRIVYREYNAVIEEFLPLVEEPDVPNEVRIKRYMLLLEAMLQAGRWHEGLEMGQRVQQLIHNTGYVGFLARAHFYLGRLFQLTHQFVQANLNYKRALMWYRKLNQQGRLTEIDRYMRQTNLEMVRAADAITDRMLRDVQGHDPAAGVKIAEGGGRLKDWARAIVKERQEMIDTLTDNEILLDAIRRVSSSIMVKTVCENLAAVVFENLLLDQIHLSIKISDGRVEQVHLNEQLQEIPFTEGSEVEKVFQSVLEVERPVEMEGTMSYLYGIPVFSHDQQVIAVMCLEKMSLQTPFTVRDKRFITMLAQLVSSNVENAILYEVMITDNLTGLYQRNYFMKRLNEEFTKIMRYGIDLSFLMIDLDDFSKVNNRYGHNEGDRVLRAVAQVLQRSVRNVDIVGRFGGEELVVILPNTNGSAARIVAERILNNLRALPIEGNRYQITASIGVASHDLDRPEDVLDLIEKADQAETFAKRSGKNRVVCHWEMVQMQQNQPQNPSQSH</sequence>
<proteinExistence type="predicted"/>
<dbReference type="SUPFAM" id="SSF48452">
    <property type="entry name" value="TPR-like"/>
    <property type="match status" value="1"/>
</dbReference>
<dbReference type="SMART" id="SM00220">
    <property type="entry name" value="S_TKc"/>
    <property type="match status" value="1"/>
</dbReference>
<dbReference type="InterPro" id="IPR000719">
    <property type="entry name" value="Prot_kinase_dom"/>
</dbReference>
<feature type="domain" description="Protein kinase" evidence="2">
    <location>
        <begin position="19"/>
        <end position="269"/>
    </location>
</feature>
<dbReference type="Gene3D" id="1.25.40.10">
    <property type="entry name" value="Tetratricopeptide repeat domain"/>
    <property type="match status" value="1"/>
</dbReference>
<feature type="domain" description="GGDEF" evidence="3">
    <location>
        <begin position="1403"/>
        <end position="1535"/>
    </location>
</feature>
<dbReference type="InterPro" id="IPR050469">
    <property type="entry name" value="Diguanylate_Cyclase"/>
</dbReference>
<evidence type="ECO:0000259" key="2">
    <source>
        <dbReference type="PROSITE" id="PS50011"/>
    </source>
</evidence>